<reference evidence="5" key="1">
    <citation type="submission" date="2021-03" db="EMBL/GenBank/DDBJ databases">
        <authorList>
            <person name="Bekaert M."/>
        </authorList>
    </citation>
    <scope>NUCLEOTIDE SEQUENCE</scope>
</reference>
<dbReference type="Gene3D" id="3.30.300.30">
    <property type="match status" value="1"/>
</dbReference>
<protein>
    <submittedName>
        <fullName evidence="5">ACSF3</fullName>
        <ecNumber evidence="5">6.2.1.-</ecNumber>
    </submittedName>
</protein>
<dbReference type="Pfam" id="PF00501">
    <property type="entry name" value="AMP-binding"/>
    <property type="match status" value="1"/>
</dbReference>
<dbReference type="InterPro" id="IPR042099">
    <property type="entry name" value="ANL_N_sf"/>
</dbReference>
<dbReference type="InterPro" id="IPR045851">
    <property type="entry name" value="AMP-bd_C_sf"/>
</dbReference>
<dbReference type="Proteomes" id="UP000683360">
    <property type="component" value="Unassembled WGS sequence"/>
</dbReference>
<dbReference type="InterPro" id="IPR025110">
    <property type="entry name" value="AMP-bd_C"/>
</dbReference>
<organism evidence="5 6">
    <name type="scientific">Mytilus edulis</name>
    <name type="common">Blue mussel</name>
    <dbReference type="NCBI Taxonomy" id="6550"/>
    <lineage>
        <taxon>Eukaryota</taxon>
        <taxon>Metazoa</taxon>
        <taxon>Spiralia</taxon>
        <taxon>Lophotrochozoa</taxon>
        <taxon>Mollusca</taxon>
        <taxon>Bivalvia</taxon>
        <taxon>Autobranchia</taxon>
        <taxon>Pteriomorphia</taxon>
        <taxon>Mytilida</taxon>
        <taxon>Mytiloidea</taxon>
        <taxon>Mytilidae</taxon>
        <taxon>Mytilinae</taxon>
        <taxon>Mytilus</taxon>
    </lineage>
</organism>
<dbReference type="InterPro" id="IPR020845">
    <property type="entry name" value="AMP-binding_CS"/>
</dbReference>
<proteinExistence type="inferred from homology"/>
<dbReference type="EMBL" id="CAJPWZ010002264">
    <property type="protein sequence ID" value="CAG2234716.1"/>
    <property type="molecule type" value="Genomic_DNA"/>
</dbReference>
<evidence type="ECO:0000256" key="2">
    <source>
        <dbReference type="ARBA" id="ARBA00022598"/>
    </source>
</evidence>
<comment type="caution">
    <text evidence="5">The sequence shown here is derived from an EMBL/GenBank/DDBJ whole genome shotgun (WGS) entry which is preliminary data.</text>
</comment>
<evidence type="ECO:0000256" key="1">
    <source>
        <dbReference type="ARBA" id="ARBA00006432"/>
    </source>
</evidence>
<gene>
    <name evidence="5" type="ORF">MEDL_47311</name>
</gene>
<dbReference type="FunFam" id="3.40.50.12780:FF:000030">
    <property type="entry name" value="Acyl-CoA synthetase family member 3"/>
    <property type="match status" value="1"/>
</dbReference>
<dbReference type="CDD" id="cd05941">
    <property type="entry name" value="MCS"/>
    <property type="match status" value="1"/>
</dbReference>
<evidence type="ECO:0000313" key="5">
    <source>
        <dbReference type="EMBL" id="CAG2234716.1"/>
    </source>
</evidence>
<dbReference type="InterPro" id="IPR000873">
    <property type="entry name" value="AMP-dep_synth/lig_dom"/>
</dbReference>
<dbReference type="PROSITE" id="PS00455">
    <property type="entry name" value="AMP_BINDING"/>
    <property type="match status" value="1"/>
</dbReference>
<dbReference type="Gene3D" id="3.40.50.12780">
    <property type="entry name" value="N-terminal domain of ligase-like"/>
    <property type="match status" value="1"/>
</dbReference>
<feature type="domain" description="AMP-dependent synthetase/ligase" evidence="3">
    <location>
        <begin position="125"/>
        <end position="529"/>
    </location>
</feature>
<dbReference type="PANTHER" id="PTHR43201:SF8">
    <property type="entry name" value="ACYL-COA SYNTHETASE FAMILY MEMBER 3"/>
    <property type="match status" value="1"/>
</dbReference>
<dbReference type="SUPFAM" id="SSF56801">
    <property type="entry name" value="Acetyl-CoA synthetase-like"/>
    <property type="match status" value="1"/>
</dbReference>
<dbReference type="AlphaFoldDB" id="A0A8S3TTQ5"/>
<dbReference type="GO" id="GO:0005737">
    <property type="term" value="C:cytoplasm"/>
    <property type="evidence" value="ECO:0007669"/>
    <property type="project" value="UniProtKB-ARBA"/>
</dbReference>
<dbReference type="GO" id="GO:0006631">
    <property type="term" value="P:fatty acid metabolic process"/>
    <property type="evidence" value="ECO:0007669"/>
    <property type="project" value="TreeGrafter"/>
</dbReference>
<keyword evidence="6" id="KW-1185">Reference proteome</keyword>
<dbReference type="EC" id="6.2.1.-" evidence="5"/>
<evidence type="ECO:0000313" key="6">
    <source>
        <dbReference type="Proteomes" id="UP000683360"/>
    </source>
</evidence>
<feature type="domain" description="AMP-binding enzyme C-terminal" evidence="4">
    <location>
        <begin position="581"/>
        <end position="655"/>
    </location>
</feature>
<dbReference type="PANTHER" id="PTHR43201">
    <property type="entry name" value="ACYL-COA SYNTHETASE"/>
    <property type="match status" value="1"/>
</dbReference>
<name>A0A8S3TTQ5_MYTED</name>
<dbReference type="Pfam" id="PF13193">
    <property type="entry name" value="AMP-binding_C"/>
    <property type="match status" value="1"/>
</dbReference>
<comment type="similarity">
    <text evidence="1">Belongs to the ATP-dependent AMP-binding enzyme family.</text>
</comment>
<sequence>MQTNVGTESTFSYLLIKTSSHGPHHQVELSPLSIQAGPFDIDTDILILLWTELKEYKRMFFSYVLVSRMLVRRIYSIVKISGSFRSLTSVSQVTKTISSNICRRCFHRYYSVQATQDLPQPVFLQAEKYPNKVAIIDQHGSFKYQDLLHYSKTLSQEIIDQVNGNSKHKTLPENTHVAFLCDNDVSYVVAQWATWMAGGVAVPLCKSHPQNELEYVIQDAQCSIVLTTADHLHKIEPITKKLSIPLRVLEKENYTGYYEADQNAWFIDRQTSLDCKNLVKHNHYKNQSSLIIYTSGTTGRPKGVVLTFGNIHCNITGMMSAWEWTSNDVILHVLPLHHVHGVVNALMVPLYCGATCVMLPKFDEKVVWEKLAVKRKTGIDITIFMAVPTIYAKLIEYYEKSEKENQLASQFLSASLENIRLMVSGSAALPRTIMDKWKVISGHTLLERYGMTELGMVLTNPLHGERIPGAVGHPFPGVRVAISKPNVYSTNSYDVIAKGNSTNTNVTKGMEGEQGELLVKGPTVFKEYWKNPSATKSSFTKDGWFKTGDTAVYTDGVYRIMGRTSVDIIKSGGYKISALDIERHLLEHPDISECVVVGLPDITWGQKVAAVIVTKSNHNLKLFDLKTWCQDKLPSYQIPSELKNVSEIPKNAMGKVNKKEIVKRLFNGRKV</sequence>
<accession>A0A8S3TTQ5</accession>
<dbReference type="GO" id="GO:0031956">
    <property type="term" value="F:medium-chain fatty acid-CoA ligase activity"/>
    <property type="evidence" value="ECO:0007669"/>
    <property type="project" value="TreeGrafter"/>
</dbReference>
<evidence type="ECO:0000259" key="4">
    <source>
        <dbReference type="Pfam" id="PF13193"/>
    </source>
</evidence>
<evidence type="ECO:0000259" key="3">
    <source>
        <dbReference type="Pfam" id="PF00501"/>
    </source>
</evidence>
<dbReference type="OrthoDB" id="2962993at2759"/>
<keyword evidence="2 5" id="KW-0436">Ligase</keyword>